<evidence type="ECO:0000256" key="3">
    <source>
        <dbReference type="ARBA" id="ARBA00023239"/>
    </source>
</evidence>
<proteinExistence type="inferred from homology"/>
<keyword evidence="2 4" id="KW-0648">Protein biosynthesis</keyword>
<dbReference type="Proteomes" id="UP001180087">
    <property type="component" value="Chromosome"/>
</dbReference>
<evidence type="ECO:0000313" key="7">
    <source>
        <dbReference type="Proteomes" id="UP001180087"/>
    </source>
</evidence>
<dbReference type="InterPro" id="IPR007214">
    <property type="entry name" value="YbaK/aa-tRNA-synth-assoc-dom"/>
</dbReference>
<evidence type="ECO:0000259" key="5">
    <source>
        <dbReference type="Pfam" id="PF04073"/>
    </source>
</evidence>
<evidence type="ECO:0000256" key="4">
    <source>
        <dbReference type="PIRNR" id="PIRNR006181"/>
    </source>
</evidence>
<accession>A0ABY9KWE4</accession>
<keyword evidence="7" id="KW-1185">Reference proteome</keyword>
<dbReference type="RefSeq" id="WP_348026662.1">
    <property type="nucleotide sequence ID" value="NZ_CP129113.1"/>
</dbReference>
<dbReference type="EC" id="4.2.-.-" evidence="4"/>
<sequence>MKKKKLHKTNAMRILEQQGFAYKIHEYPWKGDSPDTENAAEEAGLPVFKTLVATGDKTGVIVACLPSNDEIDLKALARASSNKKVEMLAMKDLEKTTGYIRGGCSPIGMIKQFPTFIAQQAENLDTMVVSAGKRGMQMELKPADLKQAAHADFADFTAKH</sequence>
<protein>
    <recommendedName>
        <fullName evidence="4">Cys-tRNA(Pro)/Cys-tRNA(Cys) deacylase</fullName>
        <ecNumber evidence="4">4.2.-.-</ecNumber>
    </recommendedName>
</protein>
<dbReference type="SUPFAM" id="SSF55826">
    <property type="entry name" value="YbaK/ProRS associated domain"/>
    <property type="match status" value="1"/>
</dbReference>
<dbReference type="CDD" id="cd00002">
    <property type="entry name" value="YbaK_deacylase"/>
    <property type="match status" value="1"/>
</dbReference>
<dbReference type="NCBIfam" id="TIGR00011">
    <property type="entry name" value="YbaK_EbsC"/>
    <property type="match status" value="1"/>
</dbReference>
<evidence type="ECO:0000256" key="1">
    <source>
        <dbReference type="ARBA" id="ARBA00009798"/>
    </source>
</evidence>
<dbReference type="PANTHER" id="PTHR30411">
    <property type="entry name" value="CYTOPLASMIC PROTEIN"/>
    <property type="match status" value="1"/>
</dbReference>
<dbReference type="Gene3D" id="3.90.960.10">
    <property type="entry name" value="YbaK/aminoacyl-tRNA synthetase-associated domain"/>
    <property type="match status" value="1"/>
</dbReference>
<evidence type="ECO:0000313" key="6">
    <source>
        <dbReference type="EMBL" id="WLV24037.1"/>
    </source>
</evidence>
<comment type="similarity">
    <text evidence="1 4">Belongs to the prolyl-tRNA editing family. YbaK/EbsC subfamily.</text>
</comment>
<dbReference type="PANTHER" id="PTHR30411:SF0">
    <property type="entry name" value="CYS-TRNA(PRO)_CYS-TRNA(CYS) DEACYLASE YBAK"/>
    <property type="match status" value="1"/>
</dbReference>
<name>A0ABY9KWE4_9BACI</name>
<gene>
    <name evidence="6" type="primary">ybaK</name>
    <name evidence="6" type="ORF">QR721_10375</name>
</gene>
<evidence type="ECO:0000256" key="2">
    <source>
        <dbReference type="ARBA" id="ARBA00022917"/>
    </source>
</evidence>
<dbReference type="EMBL" id="CP129113">
    <property type="protein sequence ID" value="WLV24037.1"/>
    <property type="molecule type" value="Genomic_DNA"/>
</dbReference>
<dbReference type="InterPro" id="IPR004369">
    <property type="entry name" value="Prolyl-tRNA_editing_YbaK/EbsC"/>
</dbReference>
<dbReference type="InterPro" id="IPR036754">
    <property type="entry name" value="YbaK/aa-tRNA-synt-asso_dom_sf"/>
</dbReference>
<dbReference type="Pfam" id="PF04073">
    <property type="entry name" value="tRNA_edit"/>
    <property type="match status" value="1"/>
</dbReference>
<organism evidence="6 7">
    <name type="scientific">Aciduricibacillus chroicocephali</name>
    <dbReference type="NCBI Taxonomy" id="3054939"/>
    <lineage>
        <taxon>Bacteria</taxon>
        <taxon>Bacillati</taxon>
        <taxon>Bacillota</taxon>
        <taxon>Bacilli</taxon>
        <taxon>Bacillales</taxon>
        <taxon>Bacillaceae</taxon>
        <taxon>Aciduricibacillus</taxon>
    </lineage>
</organism>
<reference evidence="6" key="1">
    <citation type="submission" date="2023-06" db="EMBL/GenBank/DDBJ databases">
        <title>A Treasure from Seagulls: Isolation and Description of Aciduricobacillus qingdaonensis gen. nov., sp. nov., a Rare Obligately Uric Acid-utilizing Member in the Family Bacillaceae.</title>
        <authorList>
            <person name="Liu W."/>
            <person name="Wang B."/>
        </authorList>
    </citation>
    <scope>NUCLEOTIDE SEQUENCE</scope>
    <source>
        <strain evidence="6">44XB</strain>
    </source>
</reference>
<keyword evidence="3 4" id="KW-0456">Lyase</keyword>
<feature type="domain" description="YbaK/aminoacyl-tRNA synthetase-associated" evidence="5">
    <location>
        <begin position="36"/>
        <end position="146"/>
    </location>
</feature>
<dbReference type="PIRSF" id="PIRSF006181">
    <property type="entry name" value="EbsC_YbaK"/>
    <property type="match status" value="1"/>
</dbReference>